<reference evidence="2 3" key="1">
    <citation type="journal article" date="2019" name="Environ. Microbiol.">
        <title>At the nexus of three kingdoms: the genome of the mycorrhizal fungus Gigaspora margarita provides insights into plant, endobacterial and fungal interactions.</title>
        <authorList>
            <person name="Venice F."/>
            <person name="Ghignone S."/>
            <person name="Salvioli di Fossalunga A."/>
            <person name="Amselem J."/>
            <person name="Novero M."/>
            <person name="Xianan X."/>
            <person name="Sedzielewska Toro K."/>
            <person name="Morin E."/>
            <person name="Lipzen A."/>
            <person name="Grigoriev I.V."/>
            <person name="Henrissat B."/>
            <person name="Martin F.M."/>
            <person name="Bonfante P."/>
        </authorList>
    </citation>
    <scope>NUCLEOTIDE SEQUENCE [LARGE SCALE GENOMIC DNA]</scope>
    <source>
        <strain evidence="2 3">BEG34</strain>
    </source>
</reference>
<name>A0A8H3XJY7_GIGMA</name>
<evidence type="ECO:0000313" key="3">
    <source>
        <dbReference type="Proteomes" id="UP000439903"/>
    </source>
</evidence>
<evidence type="ECO:0000313" key="2">
    <source>
        <dbReference type="EMBL" id="KAF0475630.1"/>
    </source>
</evidence>
<feature type="region of interest" description="Disordered" evidence="1">
    <location>
        <begin position="1"/>
        <end position="28"/>
    </location>
</feature>
<feature type="compositionally biased region" description="Polar residues" evidence="1">
    <location>
        <begin position="17"/>
        <end position="28"/>
    </location>
</feature>
<proteinExistence type="predicted"/>
<evidence type="ECO:0000256" key="1">
    <source>
        <dbReference type="SAM" id="MobiDB-lite"/>
    </source>
</evidence>
<organism evidence="2 3">
    <name type="scientific">Gigaspora margarita</name>
    <dbReference type="NCBI Taxonomy" id="4874"/>
    <lineage>
        <taxon>Eukaryota</taxon>
        <taxon>Fungi</taxon>
        <taxon>Fungi incertae sedis</taxon>
        <taxon>Mucoromycota</taxon>
        <taxon>Glomeromycotina</taxon>
        <taxon>Glomeromycetes</taxon>
        <taxon>Diversisporales</taxon>
        <taxon>Gigasporaceae</taxon>
        <taxon>Gigaspora</taxon>
    </lineage>
</organism>
<keyword evidence="3" id="KW-1185">Reference proteome</keyword>
<comment type="caution">
    <text evidence="2">The sequence shown here is derived from an EMBL/GenBank/DDBJ whole genome shotgun (WGS) entry which is preliminary data.</text>
</comment>
<dbReference type="Proteomes" id="UP000439903">
    <property type="component" value="Unassembled WGS sequence"/>
</dbReference>
<dbReference type="AlphaFoldDB" id="A0A8H3XJY7"/>
<gene>
    <name evidence="2" type="ORF">F8M41_024578</name>
</gene>
<dbReference type="EMBL" id="WTPW01000842">
    <property type="protein sequence ID" value="KAF0475630.1"/>
    <property type="molecule type" value="Genomic_DNA"/>
</dbReference>
<dbReference type="OrthoDB" id="10589367at2759"/>
<protein>
    <submittedName>
        <fullName evidence="2">Uncharacterized protein</fullName>
    </submittedName>
</protein>
<sequence>MWSKRSQRNTLRDKTNDMTVPSGSASSSDRQLELPFYKTVNFGRVELEELSLPPNSLELPKLIQSYLAENKMPNDNEGDVQKWFNGLMEEVSSLWKSGNCCGHTQQRLGLT</sequence>
<accession>A0A8H3XJY7</accession>